<comment type="caution">
    <text evidence="3">The sequence shown here is derived from an EMBL/GenBank/DDBJ whole genome shotgun (WGS) entry which is preliminary data.</text>
</comment>
<dbReference type="InterPro" id="IPR037056">
    <property type="entry name" value="RNase_H1_N_sf"/>
</dbReference>
<reference evidence="3" key="1">
    <citation type="submission" date="2023-06" db="EMBL/GenBank/DDBJ databases">
        <authorList>
            <consortium name="Lawrence Berkeley National Laboratory"/>
            <person name="Ahrendt S."/>
            <person name="Sahu N."/>
            <person name="Indic B."/>
            <person name="Wong-Bajracharya J."/>
            <person name="Merenyi Z."/>
            <person name="Ke H.-M."/>
            <person name="Monk M."/>
            <person name="Kocsube S."/>
            <person name="Drula E."/>
            <person name="Lipzen A."/>
            <person name="Balint B."/>
            <person name="Henrissat B."/>
            <person name="Andreopoulos B."/>
            <person name="Martin F.M."/>
            <person name="Harder C.B."/>
            <person name="Rigling D."/>
            <person name="Ford K.L."/>
            <person name="Foster G.D."/>
            <person name="Pangilinan J."/>
            <person name="Papanicolaou A."/>
            <person name="Barry K."/>
            <person name="LaButti K."/>
            <person name="Viragh M."/>
            <person name="Koriabine M."/>
            <person name="Yan M."/>
            <person name="Riley R."/>
            <person name="Champramary S."/>
            <person name="Plett K.L."/>
            <person name="Tsai I.J."/>
            <person name="Slot J."/>
            <person name="Sipos G."/>
            <person name="Plett J."/>
            <person name="Nagy L.G."/>
            <person name="Grigoriev I.V."/>
        </authorList>
    </citation>
    <scope>NUCLEOTIDE SEQUENCE</scope>
    <source>
        <strain evidence="3">ICMP 16352</strain>
    </source>
</reference>
<dbReference type="Gene3D" id="3.40.970.10">
    <property type="entry name" value="Ribonuclease H1, N-terminal domain"/>
    <property type="match status" value="1"/>
</dbReference>
<dbReference type="AlphaFoldDB" id="A0AA39NEG6"/>
<dbReference type="EMBL" id="JAUEPR010000101">
    <property type="protein sequence ID" value="KAK0464121.1"/>
    <property type="molecule type" value="Genomic_DNA"/>
</dbReference>
<gene>
    <name evidence="5" type="ORF">IW261DRAFT_1571932</name>
    <name evidence="4" type="ORF">IW261DRAFT_1574059</name>
    <name evidence="3" type="ORF">IW261DRAFT_1575351</name>
</gene>
<accession>A0AA39NEG6</accession>
<protein>
    <recommendedName>
        <fullName evidence="2">Ribonuclease H1 N-terminal domain-containing protein</fullName>
    </recommendedName>
</protein>
<evidence type="ECO:0000256" key="1">
    <source>
        <dbReference type="SAM" id="MobiDB-lite"/>
    </source>
</evidence>
<evidence type="ECO:0000313" key="5">
    <source>
        <dbReference type="EMBL" id="KAK0471644.1"/>
    </source>
</evidence>
<feature type="region of interest" description="Disordered" evidence="1">
    <location>
        <begin position="97"/>
        <end position="146"/>
    </location>
</feature>
<evidence type="ECO:0000313" key="4">
    <source>
        <dbReference type="EMBL" id="KAK0467460.1"/>
    </source>
</evidence>
<dbReference type="Pfam" id="PF01693">
    <property type="entry name" value="Cauli_VI"/>
    <property type="match status" value="1"/>
</dbReference>
<organism evidence="3 6">
    <name type="scientific">Armillaria novae-zelandiae</name>
    <dbReference type="NCBI Taxonomy" id="153914"/>
    <lineage>
        <taxon>Eukaryota</taxon>
        <taxon>Fungi</taxon>
        <taxon>Dikarya</taxon>
        <taxon>Basidiomycota</taxon>
        <taxon>Agaricomycotina</taxon>
        <taxon>Agaricomycetes</taxon>
        <taxon>Agaricomycetidae</taxon>
        <taxon>Agaricales</taxon>
        <taxon>Marasmiineae</taxon>
        <taxon>Physalacriaceae</taxon>
        <taxon>Armillaria</taxon>
    </lineage>
</organism>
<proteinExistence type="predicted"/>
<sequence>MSSAHHQKSLLPKILQLHKLLSAMTSFTPDQLAAAMAVLGIGANSAGSAVQDAHNNQSSGVVAGPLHSFYCFNCAYPNVIALNAIPTLFAVPKCQNNPAPAQRTSSGPPPVTSAAVNAPSAGPPATTVNVGPAVPANTPHTNTPIQNTQSVATAPVAGPSFQATVGPDGPWYAITKGRAVGVYRGWSNVTHLVTGVGRACYFRYPTHAAALTAFNEAVQAGVVEIL</sequence>
<dbReference type="EMBL" id="JAUEPR010000076">
    <property type="protein sequence ID" value="KAK0467460.1"/>
    <property type="molecule type" value="Genomic_DNA"/>
</dbReference>
<dbReference type="InterPro" id="IPR011320">
    <property type="entry name" value="RNase_H1_N"/>
</dbReference>
<dbReference type="EMBL" id="JAUEPR010000049">
    <property type="protein sequence ID" value="KAK0471644.1"/>
    <property type="molecule type" value="Genomic_DNA"/>
</dbReference>
<keyword evidence="6" id="KW-1185">Reference proteome</keyword>
<name>A0AA39NEG6_9AGAR</name>
<feature type="domain" description="Ribonuclease H1 N-terminal" evidence="2">
    <location>
        <begin position="170"/>
        <end position="210"/>
    </location>
</feature>
<evidence type="ECO:0000313" key="6">
    <source>
        <dbReference type="Proteomes" id="UP001175227"/>
    </source>
</evidence>
<evidence type="ECO:0000313" key="3">
    <source>
        <dbReference type="EMBL" id="KAK0464121.1"/>
    </source>
</evidence>
<dbReference type="Proteomes" id="UP001175227">
    <property type="component" value="Unassembled WGS sequence"/>
</dbReference>
<dbReference type="InterPro" id="IPR009027">
    <property type="entry name" value="Ribosomal_bL9/RNase_H1_N"/>
</dbReference>
<dbReference type="SUPFAM" id="SSF55658">
    <property type="entry name" value="L9 N-domain-like"/>
    <property type="match status" value="1"/>
</dbReference>
<feature type="compositionally biased region" description="Polar residues" evidence="1">
    <location>
        <begin position="97"/>
        <end position="106"/>
    </location>
</feature>
<evidence type="ECO:0000259" key="2">
    <source>
        <dbReference type="Pfam" id="PF01693"/>
    </source>
</evidence>